<keyword evidence="2" id="KW-1185">Reference proteome</keyword>
<accession>A0A0D2E9B1</accession>
<reference evidence="1" key="1">
    <citation type="submission" date="2015-01" db="EMBL/GenBank/DDBJ databases">
        <title>The Genome Sequence of Cladophialophora bantiana CBS 173.52.</title>
        <authorList>
            <consortium name="The Broad Institute Genomics Platform"/>
            <person name="Cuomo C."/>
            <person name="de Hoog S."/>
            <person name="Gorbushina A."/>
            <person name="Stielow B."/>
            <person name="Teixiera M."/>
            <person name="Abouelleil A."/>
            <person name="Chapman S.B."/>
            <person name="Priest M."/>
            <person name="Young S.K."/>
            <person name="Wortman J."/>
            <person name="Nusbaum C."/>
            <person name="Birren B."/>
        </authorList>
    </citation>
    <scope>NUCLEOTIDE SEQUENCE [LARGE SCALE GENOMIC DNA]</scope>
    <source>
        <strain evidence="1">CBS 173.52</strain>
    </source>
</reference>
<name>A0A0D2E9B1_CLAB1</name>
<dbReference type="HOGENOM" id="CLU_2190130_0_0_1"/>
<dbReference type="RefSeq" id="XP_016613390.1">
    <property type="nucleotide sequence ID" value="XM_016770412.1"/>
</dbReference>
<evidence type="ECO:0000313" key="1">
    <source>
        <dbReference type="EMBL" id="KIW86721.1"/>
    </source>
</evidence>
<protein>
    <submittedName>
        <fullName evidence="1">Uncharacterized protein</fullName>
    </submittedName>
</protein>
<feature type="non-terminal residue" evidence="1">
    <location>
        <position position="109"/>
    </location>
</feature>
<dbReference type="GeneID" id="27705635"/>
<proteinExistence type="predicted"/>
<dbReference type="EMBL" id="KN847012">
    <property type="protein sequence ID" value="KIW86721.1"/>
    <property type="molecule type" value="Genomic_DNA"/>
</dbReference>
<evidence type="ECO:0000313" key="2">
    <source>
        <dbReference type="Proteomes" id="UP000053789"/>
    </source>
</evidence>
<dbReference type="AlphaFoldDB" id="A0A0D2E9B1"/>
<sequence length="109" mass="12238">CRVWVPGQVEWNMENNLSLVSGKMSSPWEANLCWNQPAICRVPAIHRKSVVKAFEFQSTIQQASLSNPGVLRPVQLQDDTNSSLVGHSIRLSPRLVSTTRYLYVENLGT</sequence>
<gene>
    <name evidence="1" type="ORF">Z519_12707</name>
</gene>
<feature type="non-terminal residue" evidence="1">
    <location>
        <position position="1"/>
    </location>
</feature>
<organism evidence="1 2">
    <name type="scientific">Cladophialophora bantiana (strain ATCC 10958 / CBS 173.52 / CDC B-1940 / NIH 8579)</name>
    <name type="common">Xylohypha bantiana</name>
    <dbReference type="NCBI Taxonomy" id="1442370"/>
    <lineage>
        <taxon>Eukaryota</taxon>
        <taxon>Fungi</taxon>
        <taxon>Dikarya</taxon>
        <taxon>Ascomycota</taxon>
        <taxon>Pezizomycotina</taxon>
        <taxon>Eurotiomycetes</taxon>
        <taxon>Chaetothyriomycetidae</taxon>
        <taxon>Chaetothyriales</taxon>
        <taxon>Herpotrichiellaceae</taxon>
        <taxon>Cladophialophora</taxon>
    </lineage>
</organism>
<dbReference type="VEuPathDB" id="FungiDB:Z519_12707"/>
<dbReference type="Proteomes" id="UP000053789">
    <property type="component" value="Unassembled WGS sequence"/>
</dbReference>